<dbReference type="PANTHER" id="PTHR33784:SF10">
    <property type="entry name" value="F-BOX PROTEIN"/>
    <property type="match status" value="1"/>
</dbReference>
<dbReference type="Pfam" id="PF23310">
    <property type="entry name" value="TPR_27"/>
    <property type="match status" value="1"/>
</dbReference>
<protein>
    <recommendedName>
        <fullName evidence="1">At2g35280-like TPR domain-containing protein</fullName>
    </recommendedName>
</protein>
<proteinExistence type="predicted"/>
<dbReference type="AlphaFoldDB" id="A0A444X330"/>
<organism evidence="2 3">
    <name type="scientific">Arachis hypogaea</name>
    <name type="common">Peanut</name>
    <dbReference type="NCBI Taxonomy" id="3818"/>
    <lineage>
        <taxon>Eukaryota</taxon>
        <taxon>Viridiplantae</taxon>
        <taxon>Streptophyta</taxon>
        <taxon>Embryophyta</taxon>
        <taxon>Tracheophyta</taxon>
        <taxon>Spermatophyta</taxon>
        <taxon>Magnoliopsida</taxon>
        <taxon>eudicotyledons</taxon>
        <taxon>Gunneridae</taxon>
        <taxon>Pentapetalae</taxon>
        <taxon>rosids</taxon>
        <taxon>fabids</taxon>
        <taxon>Fabales</taxon>
        <taxon>Fabaceae</taxon>
        <taxon>Papilionoideae</taxon>
        <taxon>50 kb inversion clade</taxon>
        <taxon>dalbergioids sensu lato</taxon>
        <taxon>Dalbergieae</taxon>
        <taxon>Pterocarpus clade</taxon>
        <taxon>Arachis</taxon>
    </lineage>
</organism>
<keyword evidence="3" id="KW-1185">Reference proteome</keyword>
<dbReference type="InterPro" id="IPR057136">
    <property type="entry name" value="At2g35280_TPR_dom"/>
</dbReference>
<dbReference type="EMBL" id="SDMP01000020">
    <property type="protein sequence ID" value="RYQ84134.1"/>
    <property type="molecule type" value="Genomic_DNA"/>
</dbReference>
<feature type="domain" description="At2g35280-like TPR" evidence="1">
    <location>
        <begin position="61"/>
        <end position="163"/>
    </location>
</feature>
<sequence length="240" mass="27669">MEHLSTALELPHDVWLAIAIKVATNSIEDLCSFCMTCCVARDVGDEETVLRMVAIPPPYEMNWWWIRDPVGRRFFERCFEIGHPELLFREALRELYIRRNHAIGWEMLQNAASNGFDAAQYALSMELLIRREDSEAKKKGLELFRMLESGGLLPACFSNCFAVLAISWPNEVQMPEKGDDHTVCDSTRCLTRGHMGLLYDYRRRAAERGSVHGVRGADHIPCIWCRADYEVERYVDIPRI</sequence>
<evidence type="ECO:0000313" key="3">
    <source>
        <dbReference type="Proteomes" id="UP000289738"/>
    </source>
</evidence>
<dbReference type="InterPro" id="IPR040338">
    <property type="entry name" value="At1g67623-like"/>
</dbReference>
<evidence type="ECO:0000313" key="2">
    <source>
        <dbReference type="EMBL" id="RYQ84134.1"/>
    </source>
</evidence>
<comment type="caution">
    <text evidence="2">The sequence shown here is derived from an EMBL/GenBank/DDBJ whole genome shotgun (WGS) entry which is preliminary data.</text>
</comment>
<name>A0A444X330_ARAHY</name>
<evidence type="ECO:0000259" key="1">
    <source>
        <dbReference type="Pfam" id="PF23310"/>
    </source>
</evidence>
<reference evidence="2 3" key="1">
    <citation type="submission" date="2019-01" db="EMBL/GenBank/DDBJ databases">
        <title>Sequencing of cultivated peanut Arachis hypogaea provides insights into genome evolution and oil improvement.</title>
        <authorList>
            <person name="Chen X."/>
        </authorList>
    </citation>
    <scope>NUCLEOTIDE SEQUENCE [LARGE SCALE GENOMIC DNA]</scope>
    <source>
        <strain evidence="3">cv. Fuhuasheng</strain>
        <tissue evidence="2">Leaves</tissue>
    </source>
</reference>
<accession>A0A444X330</accession>
<dbReference type="Proteomes" id="UP000289738">
    <property type="component" value="Chromosome B10"/>
</dbReference>
<gene>
    <name evidence="2" type="ORF">Ahy_B10g103070</name>
</gene>
<dbReference type="PANTHER" id="PTHR33784">
    <property type="entry name" value="OS05G0482100 PROTEIN"/>
    <property type="match status" value="1"/>
</dbReference>